<dbReference type="InterPro" id="IPR028045">
    <property type="entry name" value="HROB"/>
</dbReference>
<feature type="compositionally biased region" description="Polar residues" evidence="1">
    <location>
        <begin position="501"/>
        <end position="528"/>
    </location>
</feature>
<dbReference type="PANTHER" id="PTHR14523">
    <property type="entry name" value="UNCHARACTERIZED PROTEIN C17ORF53 HOMOLOG"/>
    <property type="match status" value="1"/>
</dbReference>
<evidence type="ECO:0000256" key="1">
    <source>
        <dbReference type="SAM" id="MobiDB-lite"/>
    </source>
</evidence>
<feature type="region of interest" description="Disordered" evidence="1">
    <location>
        <begin position="501"/>
        <end position="532"/>
    </location>
</feature>
<dbReference type="InterPro" id="IPR058570">
    <property type="entry name" value="HROB_OB"/>
</dbReference>
<organism evidence="3 4">
    <name type="scientific">Hymenochirus boettgeri</name>
    <name type="common">Congo dwarf clawed frog</name>
    <dbReference type="NCBI Taxonomy" id="247094"/>
    <lineage>
        <taxon>Eukaryota</taxon>
        <taxon>Metazoa</taxon>
        <taxon>Chordata</taxon>
        <taxon>Craniata</taxon>
        <taxon>Vertebrata</taxon>
        <taxon>Euteleostomi</taxon>
        <taxon>Amphibia</taxon>
        <taxon>Batrachia</taxon>
        <taxon>Anura</taxon>
        <taxon>Pipoidea</taxon>
        <taxon>Pipidae</taxon>
        <taxon>Pipinae</taxon>
        <taxon>Hymenochirus</taxon>
    </lineage>
</organism>
<keyword evidence="4" id="KW-1185">Reference proteome</keyword>
<evidence type="ECO:0000259" key="2">
    <source>
        <dbReference type="Pfam" id="PF15072"/>
    </source>
</evidence>
<dbReference type="GO" id="GO:0000725">
    <property type="term" value="P:recombinational repair"/>
    <property type="evidence" value="ECO:0007669"/>
    <property type="project" value="InterPro"/>
</dbReference>
<evidence type="ECO:0000313" key="3">
    <source>
        <dbReference type="EMBL" id="KAG8446932.1"/>
    </source>
</evidence>
<protein>
    <recommendedName>
        <fullName evidence="2">Homologous recombination OB-fold protein OB-fold domain-containing protein</fullName>
    </recommendedName>
</protein>
<dbReference type="EMBL" id="JAACNH010000003">
    <property type="protein sequence ID" value="KAG8446932.1"/>
    <property type="molecule type" value="Genomic_DNA"/>
</dbReference>
<name>A0A8T2JRM4_9PIPI</name>
<gene>
    <name evidence="3" type="ORF">GDO86_014401</name>
</gene>
<proteinExistence type="predicted"/>
<dbReference type="Pfam" id="PF15072">
    <property type="entry name" value="HROB"/>
    <property type="match status" value="1"/>
</dbReference>
<feature type="domain" description="Homologous recombination OB-fold protein OB-fold" evidence="2">
    <location>
        <begin position="400"/>
        <end position="483"/>
    </location>
</feature>
<comment type="caution">
    <text evidence="3">The sequence shown here is derived from an EMBL/GenBank/DDBJ whole genome shotgun (WGS) entry which is preliminary data.</text>
</comment>
<dbReference type="AlphaFoldDB" id="A0A8T2JRM4"/>
<reference evidence="3" key="1">
    <citation type="thesis" date="2020" institute="ProQuest LLC" country="789 East Eisenhower Parkway, Ann Arbor, MI, USA">
        <title>Comparative Genomics and Chromosome Evolution.</title>
        <authorList>
            <person name="Mudd A.B."/>
        </authorList>
    </citation>
    <scope>NUCLEOTIDE SEQUENCE</scope>
    <source>
        <strain evidence="3">Female2</strain>
        <tissue evidence="3">Blood</tissue>
    </source>
</reference>
<dbReference type="PANTHER" id="PTHR14523:SF1">
    <property type="entry name" value="HOMOLOGOUS RECOMBINATION OB-FOLD PROTEIN"/>
    <property type="match status" value="1"/>
</dbReference>
<accession>A0A8T2JRM4</accession>
<evidence type="ECO:0000313" key="4">
    <source>
        <dbReference type="Proteomes" id="UP000812440"/>
    </source>
</evidence>
<sequence>MALSFQNLFSTESDDFDDEEFLSALDHTEHKVVHTVPTVVRPLRPIAQPNFRDDPDPQHVVEQRISSDLDQDIDDEELLSACSMLEVPERPFKEQEPWQCLRNVTAAQQNVPHQDCALIIPPYQNVHYSGEGYHQFKPHTPRMSSRVIAECMPDTTHGNIIGANSTTTLQTLSDAEGNKHLSSAGPTAKRPCRRDTTVFQAVTNREETQSHGSPAIHLQAGLHHDMLKKRSVQPWGGQGLQQNSPLLGNNNTVMVSKVPLSSPRPLISNSLQSPVVTNHLVQLMSTTNKTSRRLSWETSTHKERRFPGPAGLLPQQGNLKGLDEILISAPQSPSHGAIAKLNTKTNITSPQTVEEEYARGPWAALKAELALNENDPRCFLRTYSVVMVLRKAALKQLPKNKVPQMAVALKSLTLANGDASAVFRDPTGEIQGTVHHLLLEEKESDLKVGSVLLLQQVGVFSPSHRNHYLNVTPSNLVKVYLPEDEGHSKMLVEPPVSIKQTRNKIQIQPRPSTSTALSGAPRTASTGGWDTDDLDFLLCDLPEDTGD</sequence>
<dbReference type="Proteomes" id="UP000812440">
    <property type="component" value="Chromosome 8_10"/>
</dbReference>
<dbReference type="OrthoDB" id="21443at2759"/>